<keyword evidence="2" id="KW-0479">Metal-binding</keyword>
<keyword evidence="6" id="KW-0862">Zinc</keyword>
<evidence type="ECO:0000259" key="12">
    <source>
        <dbReference type="PROSITE" id="PS50089"/>
    </source>
</evidence>
<dbReference type="InterPro" id="IPR031099">
    <property type="entry name" value="BRCA1-associated"/>
</dbReference>
<evidence type="ECO:0000256" key="3">
    <source>
        <dbReference type="ARBA" id="ARBA00022737"/>
    </source>
</evidence>
<dbReference type="SMART" id="SM00184">
    <property type="entry name" value="RING"/>
    <property type="match status" value="1"/>
</dbReference>
<accession>A0A1B6LCB5</accession>
<feature type="non-terminal residue" evidence="13">
    <location>
        <position position="189"/>
    </location>
</feature>
<dbReference type="GO" id="GO:0070531">
    <property type="term" value="C:BRCA1-A complex"/>
    <property type="evidence" value="ECO:0007669"/>
    <property type="project" value="TreeGrafter"/>
</dbReference>
<dbReference type="PROSITE" id="PS50089">
    <property type="entry name" value="ZF_RING_2"/>
    <property type="match status" value="1"/>
</dbReference>
<dbReference type="GO" id="GO:0008270">
    <property type="term" value="F:zinc ion binding"/>
    <property type="evidence" value="ECO:0007669"/>
    <property type="project" value="UniProtKB-KW"/>
</dbReference>
<dbReference type="InterPro" id="IPR018957">
    <property type="entry name" value="Znf_C3HC4_RING-type"/>
</dbReference>
<evidence type="ECO:0000256" key="9">
    <source>
        <dbReference type="ARBA" id="ARBA00023306"/>
    </source>
</evidence>
<keyword evidence="9" id="KW-0131">Cell cycle</keyword>
<evidence type="ECO:0000256" key="1">
    <source>
        <dbReference type="ARBA" id="ARBA00004123"/>
    </source>
</evidence>
<proteinExistence type="predicted"/>
<dbReference type="AlphaFoldDB" id="A0A1B6LCB5"/>
<dbReference type="SUPFAM" id="SSF57850">
    <property type="entry name" value="RING/U-box"/>
    <property type="match status" value="1"/>
</dbReference>
<evidence type="ECO:0000313" key="13">
    <source>
        <dbReference type="EMBL" id="JAT21339.1"/>
    </source>
</evidence>
<name>A0A1B6LCB5_9HEMI</name>
<keyword evidence="4" id="KW-0227">DNA damage</keyword>
<dbReference type="EMBL" id="GEBQ01018638">
    <property type="protein sequence ID" value="JAT21339.1"/>
    <property type="molecule type" value="Transcribed_RNA"/>
</dbReference>
<dbReference type="Gene3D" id="3.30.40.10">
    <property type="entry name" value="Zinc/RING finger domain, C3HC4 (zinc finger)"/>
    <property type="match status" value="1"/>
</dbReference>
<dbReference type="PANTHER" id="PTHR13763">
    <property type="entry name" value="BREAST CANCER TYPE 1 SUSCEPTIBILITY PROTEIN BRCA1"/>
    <property type="match status" value="1"/>
</dbReference>
<evidence type="ECO:0000256" key="6">
    <source>
        <dbReference type="ARBA" id="ARBA00022833"/>
    </source>
</evidence>
<dbReference type="PROSITE" id="PS00518">
    <property type="entry name" value="ZF_RING_1"/>
    <property type="match status" value="1"/>
</dbReference>
<evidence type="ECO:0000256" key="10">
    <source>
        <dbReference type="PROSITE-ProRule" id="PRU00175"/>
    </source>
</evidence>
<dbReference type="GO" id="GO:0031436">
    <property type="term" value="C:BRCA1-BARD1 complex"/>
    <property type="evidence" value="ECO:0007669"/>
    <property type="project" value="TreeGrafter"/>
</dbReference>
<evidence type="ECO:0000256" key="4">
    <source>
        <dbReference type="ARBA" id="ARBA00022763"/>
    </source>
</evidence>
<keyword evidence="5 10" id="KW-0863">Zinc-finger</keyword>
<dbReference type="InterPro" id="IPR013083">
    <property type="entry name" value="Znf_RING/FYVE/PHD"/>
</dbReference>
<organism evidence="13">
    <name type="scientific">Graphocephala atropunctata</name>
    <dbReference type="NCBI Taxonomy" id="36148"/>
    <lineage>
        <taxon>Eukaryota</taxon>
        <taxon>Metazoa</taxon>
        <taxon>Ecdysozoa</taxon>
        <taxon>Arthropoda</taxon>
        <taxon>Hexapoda</taxon>
        <taxon>Insecta</taxon>
        <taxon>Pterygota</taxon>
        <taxon>Neoptera</taxon>
        <taxon>Paraneoptera</taxon>
        <taxon>Hemiptera</taxon>
        <taxon>Auchenorrhyncha</taxon>
        <taxon>Membracoidea</taxon>
        <taxon>Cicadellidae</taxon>
        <taxon>Cicadellinae</taxon>
        <taxon>Cicadellini</taxon>
        <taxon>Graphocephala</taxon>
    </lineage>
</organism>
<evidence type="ECO:0000256" key="5">
    <source>
        <dbReference type="ARBA" id="ARBA00022771"/>
    </source>
</evidence>
<protein>
    <recommendedName>
        <fullName evidence="12">RING-type domain-containing protein</fullName>
    </recommendedName>
</protein>
<dbReference type="GO" id="GO:0045944">
    <property type="term" value="P:positive regulation of transcription by RNA polymerase II"/>
    <property type="evidence" value="ECO:0007669"/>
    <property type="project" value="TreeGrafter"/>
</dbReference>
<keyword evidence="7" id="KW-0234">DNA repair</keyword>
<keyword evidence="8" id="KW-0539">Nucleus</keyword>
<gene>
    <name evidence="13" type="ORF">g.51681</name>
</gene>
<evidence type="ECO:0000256" key="2">
    <source>
        <dbReference type="ARBA" id="ARBA00022723"/>
    </source>
</evidence>
<dbReference type="GO" id="GO:0000724">
    <property type="term" value="P:double-strand break repair via homologous recombination"/>
    <property type="evidence" value="ECO:0007669"/>
    <property type="project" value="TreeGrafter"/>
</dbReference>
<feature type="domain" description="RING-type" evidence="12">
    <location>
        <begin position="25"/>
        <end position="68"/>
    </location>
</feature>
<reference evidence="13" key="1">
    <citation type="submission" date="2015-11" db="EMBL/GenBank/DDBJ databases">
        <title>De novo transcriptome assembly of four potential Pierce s Disease insect vectors from Arizona vineyards.</title>
        <authorList>
            <person name="Tassone E.E."/>
        </authorList>
    </citation>
    <scope>NUCLEOTIDE SEQUENCE</scope>
</reference>
<feature type="region of interest" description="Disordered" evidence="11">
    <location>
        <begin position="127"/>
        <end position="160"/>
    </location>
</feature>
<dbReference type="InterPro" id="IPR001841">
    <property type="entry name" value="Znf_RING"/>
</dbReference>
<dbReference type="GO" id="GO:0004842">
    <property type="term" value="F:ubiquitin-protein transferase activity"/>
    <property type="evidence" value="ECO:0007669"/>
    <property type="project" value="TreeGrafter"/>
</dbReference>
<dbReference type="Pfam" id="PF00097">
    <property type="entry name" value="zf-C3HC4"/>
    <property type="match status" value="1"/>
</dbReference>
<sequence>MASASVQGLDKLHQALTEALELEKCCICLEKLKNTVILWPCSHRFCNNCILVYLMSGHSDKITCPLCKRPTTRRSILNFQDEQNEFEDNLQTLVGVISLDVGFDITSFRPFQKNELSIERETSDDINKSRVSSPVRRTRIRSSRNISDKNKINPINCGDKISTGNTVNSRNLKPWNIKQTSQCSVTSNA</sequence>
<keyword evidence="3" id="KW-0677">Repeat</keyword>
<dbReference type="InterPro" id="IPR017907">
    <property type="entry name" value="Znf_RING_CS"/>
</dbReference>
<dbReference type="PANTHER" id="PTHR13763:SF0">
    <property type="entry name" value="BREAST CANCER TYPE 1 SUSCEPTIBILITY PROTEIN"/>
    <property type="match status" value="1"/>
</dbReference>
<evidence type="ECO:0000256" key="7">
    <source>
        <dbReference type="ARBA" id="ARBA00023204"/>
    </source>
</evidence>
<evidence type="ECO:0000256" key="8">
    <source>
        <dbReference type="ARBA" id="ARBA00023242"/>
    </source>
</evidence>
<evidence type="ECO:0000256" key="11">
    <source>
        <dbReference type="SAM" id="MobiDB-lite"/>
    </source>
</evidence>
<comment type="subcellular location">
    <subcellularLocation>
        <location evidence="1">Nucleus</location>
    </subcellularLocation>
</comment>